<protein>
    <submittedName>
        <fullName evidence="4">AraC family transcriptional regulator</fullName>
    </submittedName>
</protein>
<keyword evidence="2" id="KW-1133">Transmembrane helix</keyword>
<evidence type="ECO:0000259" key="3">
    <source>
        <dbReference type="PROSITE" id="PS01124"/>
    </source>
</evidence>
<feature type="transmembrane region" description="Helical" evidence="2">
    <location>
        <begin position="382"/>
        <end position="403"/>
    </location>
</feature>
<dbReference type="SUPFAM" id="SSF48452">
    <property type="entry name" value="TPR-like"/>
    <property type="match status" value="2"/>
</dbReference>
<dbReference type="PANTHER" id="PTHR43280">
    <property type="entry name" value="ARAC-FAMILY TRANSCRIPTIONAL REGULATOR"/>
    <property type="match status" value="1"/>
</dbReference>
<dbReference type="Gene3D" id="1.25.40.10">
    <property type="entry name" value="Tetratricopeptide repeat domain"/>
    <property type="match status" value="1"/>
</dbReference>
<keyword evidence="2" id="KW-0812">Transmembrane</keyword>
<dbReference type="InterPro" id="IPR011990">
    <property type="entry name" value="TPR-like_helical_dom_sf"/>
</dbReference>
<feature type="domain" description="HTH araC/xylS-type" evidence="3">
    <location>
        <begin position="444"/>
        <end position="556"/>
    </location>
</feature>
<keyword evidence="2" id="KW-0472">Membrane</keyword>
<dbReference type="RefSeq" id="WP_341697261.1">
    <property type="nucleotide sequence ID" value="NZ_JBBYHR010000006.1"/>
</dbReference>
<organism evidence="4 5">
    <name type="scientific">Flavobacterium arundinis</name>
    <dbReference type="NCBI Taxonomy" id="3139143"/>
    <lineage>
        <taxon>Bacteria</taxon>
        <taxon>Pseudomonadati</taxon>
        <taxon>Bacteroidota</taxon>
        <taxon>Flavobacteriia</taxon>
        <taxon>Flavobacteriales</taxon>
        <taxon>Flavobacteriaceae</taxon>
        <taxon>Flavobacterium</taxon>
    </lineage>
</organism>
<dbReference type="SMART" id="SM00342">
    <property type="entry name" value="HTH_ARAC"/>
    <property type="match status" value="1"/>
</dbReference>
<comment type="caution">
    <text evidence="4">The sequence shown here is derived from an EMBL/GenBank/DDBJ whole genome shotgun (WGS) entry which is preliminary data.</text>
</comment>
<evidence type="ECO:0000256" key="1">
    <source>
        <dbReference type="ARBA" id="ARBA00023125"/>
    </source>
</evidence>
<evidence type="ECO:0000313" key="5">
    <source>
        <dbReference type="Proteomes" id="UP001464555"/>
    </source>
</evidence>
<reference evidence="4 5" key="1">
    <citation type="submission" date="2024-04" db="EMBL/GenBank/DDBJ databases">
        <title>Flavobacterium sp. DGU11 16S ribosomal RNA gene Genome sequencing and assembly.</title>
        <authorList>
            <person name="Park S."/>
        </authorList>
    </citation>
    <scope>NUCLEOTIDE SEQUENCE [LARGE SCALE GENOMIC DNA]</scope>
    <source>
        <strain evidence="4 5">DGU11</strain>
    </source>
</reference>
<dbReference type="PROSITE" id="PS01124">
    <property type="entry name" value="HTH_ARAC_FAMILY_2"/>
    <property type="match status" value="1"/>
</dbReference>
<keyword evidence="1" id="KW-0238">DNA-binding</keyword>
<sequence>MKRHLDIFMLILAFCTSEAGAGMIYLPENDTLLLKNYSYLSDHIDRFEGKPRAAIYLRAYLAKAYSEKNWPEVVEGYKNFVHATEENKRLAYTDSMIIAASKTRNNDILGSAYLTKGIVHYSMKHYPQALDNYLVAERFIAKGNDLYLKFKAKYNIAHIKYYLGYYEEALNLFKECSYYFKNENDLAYLNCLHSAGLCYNRMGKYALCSTTNALAFNESKRLHISELDPYLQLSEGINFYFLKQYQKSLSLIGQSLNGIRKDNDFANEAIAYFYLGKANMDFGNKTLAYTYFRKVDYIFGERHYLRPDMREGYETLMKYSHENGNPESELYYINRLFKADSLLNNNYKYLSQKIHKEYDTAKLLEAKSAVETRLLIRKNYEIIFIVLGLLLICFLLYLIHKYFKSKQQYKIRFEQIMHEKATTTPVRNSTAQKIAENDPVPIKAEVIASILKHLQKFETQHKYLQKELTAVKIAETFSTNHKYLSKVILMHSGKKFNDYVNDLRIDYIINLLKEEPQYRKYNNKALAEEAGFSTTQHFTKAFLKRTQISPSFFIAELNLHFT</sequence>
<name>A0ABU9HY89_9FLAO</name>
<dbReference type="Proteomes" id="UP001464555">
    <property type="component" value="Unassembled WGS sequence"/>
</dbReference>
<accession>A0ABU9HY89</accession>
<dbReference type="EMBL" id="JBBYHR010000006">
    <property type="protein sequence ID" value="MEL1244946.1"/>
    <property type="molecule type" value="Genomic_DNA"/>
</dbReference>
<dbReference type="PANTHER" id="PTHR43280:SF2">
    <property type="entry name" value="HTH-TYPE TRANSCRIPTIONAL REGULATOR EXSA"/>
    <property type="match status" value="1"/>
</dbReference>
<evidence type="ECO:0000313" key="4">
    <source>
        <dbReference type="EMBL" id="MEL1244946.1"/>
    </source>
</evidence>
<dbReference type="InterPro" id="IPR018060">
    <property type="entry name" value="HTH_AraC"/>
</dbReference>
<dbReference type="Gene3D" id="1.10.10.60">
    <property type="entry name" value="Homeodomain-like"/>
    <property type="match status" value="2"/>
</dbReference>
<proteinExistence type="predicted"/>
<dbReference type="Pfam" id="PF12833">
    <property type="entry name" value="HTH_18"/>
    <property type="match status" value="1"/>
</dbReference>
<keyword evidence="5" id="KW-1185">Reference proteome</keyword>
<gene>
    <name evidence="4" type="ORF">AAEO56_11780</name>
</gene>
<evidence type="ECO:0000256" key="2">
    <source>
        <dbReference type="SAM" id="Phobius"/>
    </source>
</evidence>